<evidence type="ECO:0000256" key="6">
    <source>
        <dbReference type="ARBA" id="ARBA00023136"/>
    </source>
</evidence>
<keyword evidence="6 8" id="KW-0472">Membrane</keyword>
<dbReference type="InterPro" id="IPR018584">
    <property type="entry name" value="GT87"/>
</dbReference>
<gene>
    <name evidence="9" type="ORF">GCM10011349_31130</name>
</gene>
<comment type="similarity">
    <text evidence="7">Belongs to the glycosyltransferase 87 family.</text>
</comment>
<feature type="transmembrane region" description="Helical" evidence="8">
    <location>
        <begin position="303"/>
        <end position="321"/>
    </location>
</feature>
<evidence type="ECO:0000256" key="2">
    <source>
        <dbReference type="ARBA" id="ARBA00022475"/>
    </source>
</evidence>
<dbReference type="EMBL" id="BMLK01000015">
    <property type="protein sequence ID" value="GGN54962.1"/>
    <property type="molecule type" value="Genomic_DNA"/>
</dbReference>
<feature type="transmembrane region" description="Helical" evidence="8">
    <location>
        <begin position="16"/>
        <end position="35"/>
    </location>
</feature>
<proteinExistence type="inferred from homology"/>
<evidence type="ECO:0000256" key="5">
    <source>
        <dbReference type="ARBA" id="ARBA00022989"/>
    </source>
</evidence>
<evidence type="ECO:0000256" key="1">
    <source>
        <dbReference type="ARBA" id="ARBA00004651"/>
    </source>
</evidence>
<keyword evidence="2" id="KW-1003">Cell membrane</keyword>
<feature type="transmembrane region" description="Helical" evidence="8">
    <location>
        <begin position="365"/>
        <end position="386"/>
    </location>
</feature>
<organism evidence="9 10">
    <name type="scientific">Novosphingobium indicum</name>
    <dbReference type="NCBI Taxonomy" id="462949"/>
    <lineage>
        <taxon>Bacteria</taxon>
        <taxon>Pseudomonadati</taxon>
        <taxon>Pseudomonadota</taxon>
        <taxon>Alphaproteobacteria</taxon>
        <taxon>Sphingomonadales</taxon>
        <taxon>Sphingomonadaceae</taxon>
        <taxon>Novosphingobium</taxon>
    </lineage>
</organism>
<comment type="caution">
    <text evidence="9">The sequence shown here is derived from an EMBL/GenBank/DDBJ whole genome shotgun (WGS) entry which is preliminary data.</text>
</comment>
<keyword evidence="3" id="KW-0808">Transferase</keyword>
<dbReference type="Proteomes" id="UP000605099">
    <property type="component" value="Unassembled WGS sequence"/>
</dbReference>
<comment type="subcellular location">
    <subcellularLocation>
        <location evidence="1">Cell membrane</location>
        <topology evidence="1">Multi-pass membrane protein</topology>
    </subcellularLocation>
</comment>
<keyword evidence="10" id="KW-1185">Reference proteome</keyword>
<dbReference type="RefSeq" id="WP_188821052.1">
    <property type="nucleotide sequence ID" value="NZ_BMLK01000015.1"/>
</dbReference>
<evidence type="ECO:0000313" key="9">
    <source>
        <dbReference type="EMBL" id="GGN54962.1"/>
    </source>
</evidence>
<feature type="transmembrane region" description="Helical" evidence="8">
    <location>
        <begin position="107"/>
        <end position="128"/>
    </location>
</feature>
<feature type="transmembrane region" description="Helical" evidence="8">
    <location>
        <begin position="213"/>
        <end position="237"/>
    </location>
</feature>
<accession>A0ABQ2JSX1</accession>
<reference evidence="10" key="1">
    <citation type="journal article" date="2019" name="Int. J. Syst. Evol. Microbiol.">
        <title>The Global Catalogue of Microorganisms (GCM) 10K type strain sequencing project: providing services to taxonomists for standard genome sequencing and annotation.</title>
        <authorList>
            <consortium name="The Broad Institute Genomics Platform"/>
            <consortium name="The Broad Institute Genome Sequencing Center for Infectious Disease"/>
            <person name="Wu L."/>
            <person name="Ma J."/>
        </authorList>
    </citation>
    <scope>NUCLEOTIDE SEQUENCE [LARGE SCALE GENOMIC DNA]</scope>
    <source>
        <strain evidence="10">CGMCC 1.6784</strain>
    </source>
</reference>
<keyword evidence="4 8" id="KW-0812">Transmembrane</keyword>
<protein>
    <recommendedName>
        <fullName evidence="11">DUF2029 domain-containing protein</fullName>
    </recommendedName>
</protein>
<feature type="transmembrane region" description="Helical" evidence="8">
    <location>
        <begin position="276"/>
        <end position="296"/>
    </location>
</feature>
<evidence type="ECO:0000256" key="3">
    <source>
        <dbReference type="ARBA" id="ARBA00022679"/>
    </source>
</evidence>
<evidence type="ECO:0000256" key="7">
    <source>
        <dbReference type="ARBA" id="ARBA00024033"/>
    </source>
</evidence>
<evidence type="ECO:0000313" key="10">
    <source>
        <dbReference type="Proteomes" id="UP000605099"/>
    </source>
</evidence>
<keyword evidence="5 8" id="KW-1133">Transmembrane helix</keyword>
<feature type="transmembrane region" description="Helical" evidence="8">
    <location>
        <begin position="185"/>
        <end position="207"/>
    </location>
</feature>
<name>A0ABQ2JSX1_9SPHN</name>
<evidence type="ECO:0000256" key="4">
    <source>
        <dbReference type="ARBA" id="ARBA00022692"/>
    </source>
</evidence>
<sequence>MGAFLKQMDWLGRARALGYLRLLALLNVAMLVFLVATSRGGIDRNGFLLGSDFISFWTTGYMLHRGADVYDASVHIAAQRAFYASDTGYTAFFYPPSFLPMCWPLGLLAYFPALAVWLIVTGVAYIAAVRQWWLRAGETAPLWLLILAFPAVPIVVTHGQTSFLVAAFLGLGALLVRSRPDMAGVFFGLATVKPQFGLLIPLALVLTREWRTVFSATATTLLLMMIAVVLSGPQVWVDWLAASSRATTAMEAGAVPFGKMVSVFAAGRLLGMSVSLAYALQVAAAIGVGLGIGLLCRQHRWTGAVAASVLSGALLVTPFALDYDLVLLAFPALWLLGEGLRGGFRDWEKLALALAFIAPAFARPLALNASIPIMPAVLALLFAVIVRRATNPAPMHWQENELQGIS</sequence>
<evidence type="ECO:0000256" key="8">
    <source>
        <dbReference type="SAM" id="Phobius"/>
    </source>
</evidence>
<dbReference type="Pfam" id="PF09594">
    <property type="entry name" value="GT87"/>
    <property type="match status" value="1"/>
</dbReference>
<evidence type="ECO:0008006" key="11">
    <source>
        <dbReference type="Google" id="ProtNLM"/>
    </source>
</evidence>
<feature type="transmembrane region" description="Helical" evidence="8">
    <location>
        <begin position="140"/>
        <end position="156"/>
    </location>
</feature>